<dbReference type="OrthoDB" id="6066220at2759"/>
<protein>
    <recommendedName>
        <fullName evidence="3">F-box domain-containing protein</fullName>
    </recommendedName>
</protein>
<dbReference type="Proteomes" id="UP000242715">
    <property type="component" value="Unassembled WGS sequence"/>
</dbReference>
<gene>
    <name evidence="1" type="ORF">TSUD_118740</name>
</gene>
<proteinExistence type="predicted"/>
<dbReference type="Gene3D" id="3.80.10.10">
    <property type="entry name" value="Ribonuclease Inhibitor"/>
    <property type="match status" value="3"/>
</dbReference>
<evidence type="ECO:0000313" key="1">
    <source>
        <dbReference type="EMBL" id="GAU28267.1"/>
    </source>
</evidence>
<accession>A0A2Z6NFH2</accession>
<reference evidence="2" key="1">
    <citation type="journal article" date="2017" name="Front. Plant Sci.">
        <title>Climate Clever Clovers: New Paradigm to Reduce the Environmental Footprint of Ruminants by Breeding Low Methanogenic Forages Utilizing Haplotype Variation.</title>
        <authorList>
            <person name="Kaur P."/>
            <person name="Appels R."/>
            <person name="Bayer P.E."/>
            <person name="Keeble-Gagnere G."/>
            <person name="Wang J."/>
            <person name="Hirakawa H."/>
            <person name="Shirasawa K."/>
            <person name="Vercoe P."/>
            <person name="Stefanova K."/>
            <person name="Durmic Z."/>
            <person name="Nichols P."/>
            <person name="Revell C."/>
            <person name="Isobe S.N."/>
            <person name="Edwards D."/>
            <person name="Erskine W."/>
        </authorList>
    </citation>
    <scope>NUCLEOTIDE SEQUENCE [LARGE SCALE GENOMIC DNA]</scope>
    <source>
        <strain evidence="2">cv. Daliak</strain>
    </source>
</reference>
<dbReference type="PANTHER" id="PTHR13318:SF106">
    <property type="entry name" value="F-BOX_LRR-REPEAT PROTEIN 2"/>
    <property type="match status" value="1"/>
</dbReference>
<dbReference type="GO" id="GO:0019005">
    <property type="term" value="C:SCF ubiquitin ligase complex"/>
    <property type="evidence" value="ECO:0007669"/>
    <property type="project" value="TreeGrafter"/>
</dbReference>
<name>A0A2Z6NFH2_TRISU</name>
<dbReference type="EMBL" id="DF973370">
    <property type="protein sequence ID" value="GAU28267.1"/>
    <property type="molecule type" value="Genomic_DNA"/>
</dbReference>
<dbReference type="InterPro" id="IPR006553">
    <property type="entry name" value="Leu-rich_rpt_Cys-con_subtyp"/>
</dbReference>
<keyword evidence="2" id="KW-1185">Reference proteome</keyword>
<dbReference type="SMART" id="SM00367">
    <property type="entry name" value="LRR_CC"/>
    <property type="match status" value="9"/>
</dbReference>
<dbReference type="PANTHER" id="PTHR13318">
    <property type="entry name" value="PARTNER OF PAIRED, ISOFORM B-RELATED"/>
    <property type="match status" value="1"/>
</dbReference>
<evidence type="ECO:0000313" key="2">
    <source>
        <dbReference type="Proteomes" id="UP000242715"/>
    </source>
</evidence>
<sequence>MASSSSSRKRMAADLPKDCWELVLSKLFNQIDNVDEHNHYIETLSLVSKQLLSVASTFVYSIKLINNLPISRIFHRFPNLTSLDLSAYRGRTDLNALLSRIPPPSFSRLTSLNLSNHSTFPTSGLRSILKNNTNHKLTSLISSNIASLKFTDIIFIADSFPFLQHLDLSLPRGGGGEGISDDFPEEDQDYNNALNLLAKKLIKLRSVNLSGNIYINDSLFLQLCINCEFLQEVLISRCPFITYAGIASAIRHRPNLSSFSVTNFKEGLELENVDSYFVDSTTSLKCLTCLDFSFSCITDLMLKAIALQSPPLTKLVLQGSYNYTYSGISTLLSKCPSLQHLDLQCSRFLNDQLFTQLCTFLGDLVSINVSGCDMLTNSSFFALLTNCPMLTEIRMESTEIGIGPTPSVEDLVVYPRVKSLHLAHNSHLQDKHINIFGFMFPNMQLIDLSFCSHISEQRIATMLKTCRKIRHFKFACFPQAKLFLIKFEACNLEVLNLSHSRIDDEELYQISKSCPRLLQLDLEHCYDVTEKGVTLAVENCTRLREINLRHCRKVSTDIVSWMIFSRPSLRKITAPPHFRPRWL</sequence>
<dbReference type="InterPro" id="IPR032675">
    <property type="entry name" value="LRR_dom_sf"/>
</dbReference>
<dbReference type="AlphaFoldDB" id="A0A2Z6NFH2"/>
<evidence type="ECO:0008006" key="3">
    <source>
        <dbReference type="Google" id="ProtNLM"/>
    </source>
</evidence>
<organism evidence="1 2">
    <name type="scientific">Trifolium subterraneum</name>
    <name type="common">Subterranean clover</name>
    <dbReference type="NCBI Taxonomy" id="3900"/>
    <lineage>
        <taxon>Eukaryota</taxon>
        <taxon>Viridiplantae</taxon>
        <taxon>Streptophyta</taxon>
        <taxon>Embryophyta</taxon>
        <taxon>Tracheophyta</taxon>
        <taxon>Spermatophyta</taxon>
        <taxon>Magnoliopsida</taxon>
        <taxon>eudicotyledons</taxon>
        <taxon>Gunneridae</taxon>
        <taxon>Pentapetalae</taxon>
        <taxon>rosids</taxon>
        <taxon>fabids</taxon>
        <taxon>Fabales</taxon>
        <taxon>Fabaceae</taxon>
        <taxon>Papilionoideae</taxon>
        <taxon>50 kb inversion clade</taxon>
        <taxon>NPAAA clade</taxon>
        <taxon>Hologalegina</taxon>
        <taxon>IRL clade</taxon>
        <taxon>Trifolieae</taxon>
        <taxon>Trifolium</taxon>
    </lineage>
</organism>
<dbReference type="SUPFAM" id="SSF52047">
    <property type="entry name" value="RNI-like"/>
    <property type="match status" value="2"/>
</dbReference>
<dbReference type="GO" id="GO:0031146">
    <property type="term" value="P:SCF-dependent proteasomal ubiquitin-dependent protein catabolic process"/>
    <property type="evidence" value="ECO:0007669"/>
    <property type="project" value="TreeGrafter"/>
</dbReference>